<feature type="domain" description="Cytochrome b561 bacterial/Ni-hydrogenase" evidence="7">
    <location>
        <begin position="16"/>
        <end position="199"/>
    </location>
</feature>
<dbReference type="GO" id="GO:0020037">
    <property type="term" value="F:heme binding"/>
    <property type="evidence" value="ECO:0007669"/>
    <property type="project" value="TreeGrafter"/>
</dbReference>
<dbReference type="InterPro" id="IPR011577">
    <property type="entry name" value="Cyt_b561_bac/Ni-Hgenase"/>
</dbReference>
<keyword evidence="5 6" id="KW-0472">Membrane</keyword>
<dbReference type="Proteomes" id="UP000389128">
    <property type="component" value="Unassembled WGS sequence"/>
</dbReference>
<dbReference type="RefSeq" id="WP_148580256.1">
    <property type="nucleotide sequence ID" value="NZ_JAVEUW010000027.1"/>
</dbReference>
<feature type="transmembrane region" description="Helical" evidence="6">
    <location>
        <begin position="166"/>
        <end position="184"/>
    </location>
</feature>
<dbReference type="PANTHER" id="PTHR30485:SF2">
    <property type="entry name" value="BLL0597 PROTEIN"/>
    <property type="match status" value="1"/>
</dbReference>
<dbReference type="OrthoDB" id="196472at2"/>
<proteinExistence type="predicted"/>
<sequence length="217" mass="24215">MNTTDHHTLRLERRRVYDPFLRLLHWWNGLAIVMLAASSQIAEWMEDGPYDHAGWQMHMVFGYALAFGLLLRLVWGLSGPASARWSDLWHPAAWREALATRRLAHGSGFGHDPLASAAYLAAFLLMALMVATGLGLAAAEFGAGPLAAWETSLHAVRHTIKEPHEVGFYLILGFIVVHIAALMLHEKRGVPVAQSMVSGYQYRELAQRQPDADDERP</sequence>
<gene>
    <name evidence="8" type="ORF">ETQ85_16880</name>
</gene>
<keyword evidence="4 6" id="KW-1133">Transmembrane helix</keyword>
<name>A0A6C2CN18_9RHOO</name>
<dbReference type="GO" id="GO:0009055">
    <property type="term" value="F:electron transfer activity"/>
    <property type="evidence" value="ECO:0007669"/>
    <property type="project" value="InterPro"/>
</dbReference>
<dbReference type="GO" id="GO:0022904">
    <property type="term" value="P:respiratory electron transport chain"/>
    <property type="evidence" value="ECO:0007669"/>
    <property type="project" value="InterPro"/>
</dbReference>
<dbReference type="Gene3D" id="1.20.950.20">
    <property type="entry name" value="Transmembrane di-heme cytochromes, Chain C"/>
    <property type="match status" value="1"/>
</dbReference>
<evidence type="ECO:0000259" key="7">
    <source>
        <dbReference type="Pfam" id="PF01292"/>
    </source>
</evidence>
<evidence type="ECO:0000256" key="1">
    <source>
        <dbReference type="ARBA" id="ARBA00004651"/>
    </source>
</evidence>
<keyword evidence="3 6" id="KW-0812">Transmembrane</keyword>
<dbReference type="InterPro" id="IPR051542">
    <property type="entry name" value="Hydrogenase_cytochrome"/>
</dbReference>
<comment type="subcellular location">
    <subcellularLocation>
        <location evidence="1">Cell membrane</location>
        <topology evidence="1">Multi-pass membrane protein</topology>
    </subcellularLocation>
</comment>
<dbReference type="AlphaFoldDB" id="A0A6C2CN18"/>
<dbReference type="GO" id="GO:0005886">
    <property type="term" value="C:plasma membrane"/>
    <property type="evidence" value="ECO:0007669"/>
    <property type="project" value="UniProtKB-SubCell"/>
</dbReference>
<feature type="transmembrane region" description="Helical" evidence="6">
    <location>
        <begin position="20"/>
        <end position="41"/>
    </location>
</feature>
<evidence type="ECO:0000313" key="8">
    <source>
        <dbReference type="EMBL" id="TYC54839.1"/>
    </source>
</evidence>
<comment type="caution">
    <text evidence="8">The sequence shown here is derived from an EMBL/GenBank/DDBJ whole genome shotgun (WGS) entry which is preliminary data.</text>
</comment>
<keyword evidence="9" id="KW-1185">Reference proteome</keyword>
<organism evidence="8 9">
    <name type="scientific">Zoogloea oleivorans</name>
    <dbReference type="NCBI Taxonomy" id="1552750"/>
    <lineage>
        <taxon>Bacteria</taxon>
        <taxon>Pseudomonadati</taxon>
        <taxon>Pseudomonadota</taxon>
        <taxon>Betaproteobacteria</taxon>
        <taxon>Rhodocyclales</taxon>
        <taxon>Zoogloeaceae</taxon>
        <taxon>Zoogloea</taxon>
    </lineage>
</organism>
<evidence type="ECO:0000256" key="4">
    <source>
        <dbReference type="ARBA" id="ARBA00022989"/>
    </source>
</evidence>
<dbReference type="InterPro" id="IPR016174">
    <property type="entry name" value="Di-haem_cyt_TM"/>
</dbReference>
<evidence type="ECO:0000256" key="5">
    <source>
        <dbReference type="ARBA" id="ARBA00023136"/>
    </source>
</evidence>
<dbReference type="Pfam" id="PF01292">
    <property type="entry name" value="Ni_hydr_CYTB"/>
    <property type="match status" value="1"/>
</dbReference>
<accession>A0A6C2CN18</accession>
<reference evidence="8 9" key="1">
    <citation type="submission" date="2019-01" db="EMBL/GenBank/DDBJ databases">
        <title>Zoogloea oleivorans genome sequencing and assembly.</title>
        <authorList>
            <person name="Tancsics A."/>
            <person name="Farkas M."/>
            <person name="Kriszt B."/>
            <person name="Maroti G."/>
            <person name="Horvath B."/>
        </authorList>
    </citation>
    <scope>NUCLEOTIDE SEQUENCE [LARGE SCALE GENOMIC DNA]</scope>
    <source>
        <strain evidence="8 9">Buc</strain>
    </source>
</reference>
<evidence type="ECO:0000256" key="3">
    <source>
        <dbReference type="ARBA" id="ARBA00022692"/>
    </source>
</evidence>
<dbReference type="EMBL" id="SDKK01000016">
    <property type="protein sequence ID" value="TYC54839.1"/>
    <property type="molecule type" value="Genomic_DNA"/>
</dbReference>
<protein>
    <submittedName>
        <fullName evidence="8">Cytochrome b/b6 domain-containing protein</fullName>
    </submittedName>
</protein>
<feature type="transmembrane region" description="Helical" evidence="6">
    <location>
        <begin position="117"/>
        <end position="139"/>
    </location>
</feature>
<dbReference type="SUPFAM" id="SSF81342">
    <property type="entry name" value="Transmembrane di-heme cytochromes"/>
    <property type="match status" value="1"/>
</dbReference>
<evidence type="ECO:0000256" key="2">
    <source>
        <dbReference type="ARBA" id="ARBA00022475"/>
    </source>
</evidence>
<keyword evidence="2" id="KW-1003">Cell membrane</keyword>
<dbReference type="PANTHER" id="PTHR30485">
    <property type="entry name" value="NI/FE-HYDROGENASE 1 B-TYPE CYTOCHROME SUBUNIT"/>
    <property type="match status" value="1"/>
</dbReference>
<evidence type="ECO:0000256" key="6">
    <source>
        <dbReference type="SAM" id="Phobius"/>
    </source>
</evidence>
<feature type="transmembrane region" description="Helical" evidence="6">
    <location>
        <begin position="53"/>
        <end position="75"/>
    </location>
</feature>
<evidence type="ECO:0000313" key="9">
    <source>
        <dbReference type="Proteomes" id="UP000389128"/>
    </source>
</evidence>